<dbReference type="InterPro" id="IPR056138">
    <property type="entry name" value="DUF7721"/>
</dbReference>
<dbReference type="PANTHER" id="PTHR39477:SF1">
    <property type="entry name" value="BETA-FLANKING PROTEIN"/>
    <property type="match status" value="1"/>
</dbReference>
<dbReference type="GeneID" id="54327035"/>
<evidence type="ECO:0000313" key="6">
    <source>
        <dbReference type="Proteomes" id="UP000324241"/>
    </source>
</evidence>
<sequence>MSFTGLIQDAINKHTGGSQNPGYNNNNNHDDEFNPAVSHAQAHHSSEDSSLFNSALSFINERKSQYANTNSYDIDESHMVQSHQAMYGGGDQDRRAHDADSLGAGAAMQALKMFTSGSADSSGGGGTDKNKLIGIAMAQAGKLWDEKNSNGGVSGDKQTAINKAAEMALKMYLKGQGSGSTGTGGPSGLMSLASKLMK</sequence>
<feature type="region of interest" description="Disordered" evidence="1">
    <location>
        <begin position="176"/>
        <end position="198"/>
    </location>
</feature>
<name>A0A4S3JXJ0_9EURO</name>
<feature type="domain" description="DUF7721" evidence="2">
    <location>
        <begin position="33"/>
        <end position="118"/>
    </location>
</feature>
<gene>
    <name evidence="3" type="ORF">ATNIH1004_004333</name>
    <name evidence="4" type="ORF">EYZ11_000359</name>
</gene>
<dbReference type="EMBL" id="SOSA01000005">
    <property type="protein sequence ID" value="THD00168.1"/>
    <property type="molecule type" value="Genomic_DNA"/>
</dbReference>
<reference evidence="4 5" key="1">
    <citation type="submission" date="2019-03" db="EMBL/GenBank/DDBJ databases">
        <title>The genome sequence of a newly discovered highly antifungal drug resistant Aspergillus species, Aspergillus tanneri NIH 1004.</title>
        <authorList>
            <person name="Mounaud S."/>
            <person name="Singh I."/>
            <person name="Joardar V."/>
            <person name="Pakala S."/>
            <person name="Pakala S."/>
            <person name="Venepally P."/>
            <person name="Hoover J."/>
            <person name="Nierman W."/>
            <person name="Chung J."/>
            <person name="Losada L."/>
        </authorList>
    </citation>
    <scope>NUCLEOTIDE SEQUENCE [LARGE SCALE GENOMIC DNA]</scope>
    <source>
        <strain evidence="4 5">NIH1004</strain>
    </source>
</reference>
<evidence type="ECO:0000256" key="1">
    <source>
        <dbReference type="SAM" id="MobiDB-lite"/>
    </source>
</evidence>
<dbReference type="PANTHER" id="PTHR39477">
    <property type="entry name" value="CHROMOSOME 8, WHOLE GENOME SHOTGUN SEQUENCE"/>
    <property type="match status" value="1"/>
</dbReference>
<dbReference type="Pfam" id="PF24845">
    <property type="entry name" value="DUF7721"/>
    <property type="match status" value="1"/>
</dbReference>
<comment type="caution">
    <text evidence="4">The sequence shown here is derived from an EMBL/GenBank/DDBJ whole genome shotgun (WGS) entry which is preliminary data.</text>
</comment>
<dbReference type="RefSeq" id="XP_033427809.1">
    <property type="nucleotide sequence ID" value="XM_033569003.1"/>
</dbReference>
<organism evidence="4 5">
    <name type="scientific">Aspergillus tanneri</name>
    <dbReference type="NCBI Taxonomy" id="1220188"/>
    <lineage>
        <taxon>Eukaryota</taxon>
        <taxon>Fungi</taxon>
        <taxon>Dikarya</taxon>
        <taxon>Ascomycota</taxon>
        <taxon>Pezizomycotina</taxon>
        <taxon>Eurotiomycetes</taxon>
        <taxon>Eurotiomycetidae</taxon>
        <taxon>Eurotiales</taxon>
        <taxon>Aspergillaceae</taxon>
        <taxon>Aspergillus</taxon>
        <taxon>Aspergillus subgen. Circumdati</taxon>
    </lineage>
</organism>
<keyword evidence="5" id="KW-1185">Reference proteome</keyword>
<protein>
    <recommendedName>
        <fullName evidence="2">DUF7721 domain-containing protein</fullName>
    </recommendedName>
</protein>
<feature type="region of interest" description="Disordered" evidence="1">
    <location>
        <begin position="1"/>
        <end position="48"/>
    </location>
</feature>
<dbReference type="Proteomes" id="UP000308092">
    <property type="component" value="Unassembled WGS sequence"/>
</dbReference>
<evidence type="ECO:0000313" key="3">
    <source>
        <dbReference type="EMBL" id="KAA8648448.1"/>
    </source>
</evidence>
<accession>A0A4S3JXJ0</accession>
<dbReference type="OrthoDB" id="2290255at2759"/>
<proteinExistence type="predicted"/>
<dbReference type="Proteomes" id="UP000324241">
    <property type="component" value="Unassembled WGS sequence"/>
</dbReference>
<evidence type="ECO:0000313" key="5">
    <source>
        <dbReference type="Proteomes" id="UP000308092"/>
    </source>
</evidence>
<dbReference type="VEuPathDB" id="FungiDB:EYZ11_000359"/>
<dbReference type="AlphaFoldDB" id="A0A4S3JXJ0"/>
<evidence type="ECO:0000313" key="4">
    <source>
        <dbReference type="EMBL" id="THD00168.1"/>
    </source>
</evidence>
<feature type="compositionally biased region" description="Gly residues" evidence="1">
    <location>
        <begin position="176"/>
        <end position="187"/>
    </location>
</feature>
<evidence type="ECO:0000259" key="2">
    <source>
        <dbReference type="Pfam" id="PF24845"/>
    </source>
</evidence>
<dbReference type="EMBL" id="QUQM01000003">
    <property type="protein sequence ID" value="KAA8648448.1"/>
    <property type="molecule type" value="Genomic_DNA"/>
</dbReference>
<reference evidence="3 6" key="2">
    <citation type="submission" date="2019-08" db="EMBL/GenBank/DDBJ databases">
        <title>The genome sequence of a newly discovered highly antifungal drug resistant Aspergillus species, Aspergillus tanneri NIH 1004.</title>
        <authorList>
            <person name="Mounaud S."/>
            <person name="Singh I."/>
            <person name="Joardar V."/>
            <person name="Pakala S."/>
            <person name="Pakala S."/>
            <person name="Venepally P."/>
            <person name="Chung J.K."/>
            <person name="Losada L."/>
            <person name="Nierman W.C."/>
        </authorList>
    </citation>
    <scope>NUCLEOTIDE SEQUENCE [LARGE SCALE GENOMIC DNA]</scope>
    <source>
        <strain evidence="3 6">NIH1004</strain>
    </source>
</reference>